<proteinExistence type="predicted"/>
<dbReference type="PROSITE" id="PS51257">
    <property type="entry name" value="PROKAR_LIPOPROTEIN"/>
    <property type="match status" value="1"/>
</dbReference>
<sequence>MKKILFLCLCLIGLVGCSESVDEKPDSTNEQHNHVGKEKKDEQNPSDPEHEEETEKAVTEEEAMTIAKKLVREFNQLMIDMGEKKGWNFENPADYETAKPELLKLATEEFSDRHLKEYVETYYCNCDSIWAPSLNDQTVRMETEIEEEAFTVKGLVLPNYVSGGFEMTLEVVKQDGNWKIDGWNSESFIGKDMNFTKEEIQVAHPDKDIKEEQYLEQFDVTVYIAESEQEILGISKKDGTLFGIE</sequence>
<evidence type="ECO:0008006" key="4">
    <source>
        <dbReference type="Google" id="ProtNLM"/>
    </source>
</evidence>
<protein>
    <recommendedName>
        <fullName evidence="4">DUF3828 domain-containing protein</fullName>
    </recommendedName>
</protein>
<dbReference type="EMBL" id="JBHSEC010000019">
    <property type="protein sequence ID" value="MFC4410888.1"/>
    <property type="molecule type" value="Genomic_DNA"/>
</dbReference>
<keyword evidence="3" id="KW-1185">Reference proteome</keyword>
<dbReference type="Proteomes" id="UP001595817">
    <property type="component" value="Unassembled WGS sequence"/>
</dbReference>
<evidence type="ECO:0000313" key="2">
    <source>
        <dbReference type="EMBL" id="MFC4410888.1"/>
    </source>
</evidence>
<feature type="compositionally biased region" description="Basic and acidic residues" evidence="1">
    <location>
        <begin position="21"/>
        <end position="43"/>
    </location>
</feature>
<evidence type="ECO:0000256" key="1">
    <source>
        <dbReference type="SAM" id="MobiDB-lite"/>
    </source>
</evidence>
<organism evidence="2 3">
    <name type="scientific">Chungangia koreensis</name>
    <dbReference type="NCBI Taxonomy" id="752657"/>
    <lineage>
        <taxon>Bacteria</taxon>
        <taxon>Bacillati</taxon>
        <taxon>Bacillota</taxon>
        <taxon>Bacilli</taxon>
        <taxon>Lactobacillales</taxon>
        <taxon>Chungangia</taxon>
    </lineage>
</organism>
<dbReference type="RefSeq" id="WP_378155240.1">
    <property type="nucleotide sequence ID" value="NZ_JBHSEC010000019.1"/>
</dbReference>
<accession>A0ABV8X4N1</accession>
<evidence type="ECO:0000313" key="3">
    <source>
        <dbReference type="Proteomes" id="UP001595817"/>
    </source>
</evidence>
<feature type="region of interest" description="Disordered" evidence="1">
    <location>
        <begin position="21"/>
        <end position="61"/>
    </location>
</feature>
<reference evidence="3" key="1">
    <citation type="journal article" date="2019" name="Int. J. Syst. Evol. Microbiol.">
        <title>The Global Catalogue of Microorganisms (GCM) 10K type strain sequencing project: providing services to taxonomists for standard genome sequencing and annotation.</title>
        <authorList>
            <consortium name="The Broad Institute Genomics Platform"/>
            <consortium name="The Broad Institute Genome Sequencing Center for Infectious Disease"/>
            <person name="Wu L."/>
            <person name="Ma J."/>
        </authorList>
    </citation>
    <scope>NUCLEOTIDE SEQUENCE [LARGE SCALE GENOMIC DNA]</scope>
    <source>
        <strain evidence="3">CCUG 59778</strain>
    </source>
</reference>
<name>A0ABV8X4N1_9LACT</name>
<gene>
    <name evidence="2" type="ORF">ACFOZY_10715</name>
</gene>
<comment type="caution">
    <text evidence="2">The sequence shown here is derived from an EMBL/GenBank/DDBJ whole genome shotgun (WGS) entry which is preliminary data.</text>
</comment>